<dbReference type="Pfam" id="PF03732">
    <property type="entry name" value="Retrotrans_gag"/>
    <property type="match status" value="1"/>
</dbReference>
<feature type="domain" description="Retrotransposon gag" evidence="1">
    <location>
        <begin position="73"/>
        <end position="161"/>
    </location>
</feature>
<accession>A0AA88QHI2</accession>
<protein>
    <recommendedName>
        <fullName evidence="1">Retrotransposon gag domain-containing protein</fullName>
    </recommendedName>
</protein>
<keyword evidence="3" id="KW-1185">Reference proteome</keyword>
<proteinExistence type="predicted"/>
<sequence>MAGQREESTVRQGTQGIDMNLREINGLVGRIAYALEYSQNNQLHSQVGESSQARSVIATDDLTLLERFVKLLSLLEDARFWWKTIDAMWTAGNVIRTLDLFTTEFNNKYVLASVIRDRELAFQQLEQKNKIVREYEKKKIIALARHASYLVEDGDRKARKFETSLNPDIPEAIAPLNISEYHVIVDQTLNIERTLGFTWAKRMHMSLSRDGVDIVRADSRSPTCYDL</sequence>
<dbReference type="EMBL" id="JAVXUO010002657">
    <property type="protein sequence ID" value="KAK2970744.1"/>
    <property type="molecule type" value="Genomic_DNA"/>
</dbReference>
<comment type="caution">
    <text evidence="2">The sequence shown here is derived from an EMBL/GenBank/DDBJ whole genome shotgun (WGS) entry which is preliminary data.</text>
</comment>
<evidence type="ECO:0000259" key="1">
    <source>
        <dbReference type="Pfam" id="PF03732"/>
    </source>
</evidence>
<dbReference type="InterPro" id="IPR005162">
    <property type="entry name" value="Retrotrans_gag_dom"/>
</dbReference>
<name>A0AA88QHI2_9ASTE</name>
<evidence type="ECO:0000313" key="3">
    <source>
        <dbReference type="Proteomes" id="UP001187471"/>
    </source>
</evidence>
<dbReference type="Proteomes" id="UP001187471">
    <property type="component" value="Unassembled WGS sequence"/>
</dbReference>
<gene>
    <name evidence="2" type="ORF">RJ640_022723</name>
</gene>
<dbReference type="AlphaFoldDB" id="A0AA88QHI2"/>
<organism evidence="2 3">
    <name type="scientific">Escallonia rubra</name>
    <dbReference type="NCBI Taxonomy" id="112253"/>
    <lineage>
        <taxon>Eukaryota</taxon>
        <taxon>Viridiplantae</taxon>
        <taxon>Streptophyta</taxon>
        <taxon>Embryophyta</taxon>
        <taxon>Tracheophyta</taxon>
        <taxon>Spermatophyta</taxon>
        <taxon>Magnoliopsida</taxon>
        <taxon>eudicotyledons</taxon>
        <taxon>Gunneridae</taxon>
        <taxon>Pentapetalae</taxon>
        <taxon>asterids</taxon>
        <taxon>campanulids</taxon>
        <taxon>Escalloniales</taxon>
        <taxon>Escalloniaceae</taxon>
        <taxon>Escallonia</taxon>
    </lineage>
</organism>
<evidence type="ECO:0000313" key="2">
    <source>
        <dbReference type="EMBL" id="KAK2970744.1"/>
    </source>
</evidence>
<reference evidence="2" key="1">
    <citation type="submission" date="2022-12" db="EMBL/GenBank/DDBJ databases">
        <title>Draft genome assemblies for two species of Escallonia (Escalloniales).</title>
        <authorList>
            <person name="Chanderbali A."/>
            <person name="Dervinis C."/>
            <person name="Anghel I."/>
            <person name="Soltis D."/>
            <person name="Soltis P."/>
            <person name="Zapata F."/>
        </authorList>
    </citation>
    <scope>NUCLEOTIDE SEQUENCE</scope>
    <source>
        <strain evidence="2">UCBG92.1500</strain>
        <tissue evidence="2">Leaf</tissue>
    </source>
</reference>